<feature type="transmembrane region" description="Helical" evidence="1">
    <location>
        <begin position="159"/>
        <end position="180"/>
    </location>
</feature>
<feature type="transmembrane region" description="Helical" evidence="1">
    <location>
        <begin position="51"/>
        <end position="71"/>
    </location>
</feature>
<accession>A0ABS7VRL8</accession>
<protein>
    <submittedName>
        <fullName evidence="2">DUF1275 domain-containing protein</fullName>
    </submittedName>
</protein>
<evidence type="ECO:0000313" key="2">
    <source>
        <dbReference type="EMBL" id="MBZ6078197.1"/>
    </source>
</evidence>
<feature type="transmembrane region" description="Helical" evidence="1">
    <location>
        <begin position="78"/>
        <end position="98"/>
    </location>
</feature>
<evidence type="ECO:0000256" key="1">
    <source>
        <dbReference type="SAM" id="Phobius"/>
    </source>
</evidence>
<keyword evidence="1" id="KW-0472">Membrane</keyword>
<evidence type="ECO:0000313" key="3">
    <source>
        <dbReference type="Proteomes" id="UP000704176"/>
    </source>
</evidence>
<gene>
    <name evidence="2" type="ORF">K9B37_18185</name>
</gene>
<keyword evidence="1" id="KW-1133">Transmembrane helix</keyword>
<keyword evidence="1" id="KW-0812">Transmembrane</keyword>
<dbReference type="Pfam" id="PF06912">
    <property type="entry name" value="DUF1275"/>
    <property type="match status" value="1"/>
</dbReference>
<proteinExistence type="predicted"/>
<keyword evidence="3" id="KW-1185">Reference proteome</keyword>
<dbReference type="EMBL" id="JAIRBM010000016">
    <property type="protein sequence ID" value="MBZ6078197.1"/>
    <property type="molecule type" value="Genomic_DNA"/>
</dbReference>
<dbReference type="Proteomes" id="UP000704176">
    <property type="component" value="Unassembled WGS sequence"/>
</dbReference>
<dbReference type="InterPro" id="IPR010699">
    <property type="entry name" value="DUF1275"/>
</dbReference>
<sequence>MQLFLGFLLTAVAGWVDAIGFLQLGGLYVSFMSGNSTQIGVGLGKMDLPTLVLPLALVGAFFAGAFVGNLLSLLAGRWCLSAVLGMISCLVGLAFWSFDQGGAIHSPTLILAGAMGAQNSALRRVNGIRTGATYVTGTLFGAGQDLAAAVLGRGPRWRWLLHLLAWASLVAGAAGGAAMYNYASRWSLAIPTAVLVLLSGAIAIRER</sequence>
<organism evidence="2 3">
    <name type="scientific">Microvirga puerhi</name>
    <dbReference type="NCBI Taxonomy" id="2876078"/>
    <lineage>
        <taxon>Bacteria</taxon>
        <taxon>Pseudomonadati</taxon>
        <taxon>Pseudomonadota</taxon>
        <taxon>Alphaproteobacteria</taxon>
        <taxon>Hyphomicrobiales</taxon>
        <taxon>Methylobacteriaceae</taxon>
        <taxon>Microvirga</taxon>
    </lineage>
</organism>
<dbReference type="PANTHER" id="PTHR37314:SF4">
    <property type="entry name" value="UPF0700 TRANSMEMBRANE PROTEIN YOAK"/>
    <property type="match status" value="1"/>
</dbReference>
<dbReference type="RefSeq" id="WP_224314952.1">
    <property type="nucleotide sequence ID" value="NZ_JAIRBM010000016.1"/>
</dbReference>
<reference evidence="2 3" key="1">
    <citation type="submission" date="2021-09" db="EMBL/GenBank/DDBJ databases">
        <title>The complete genome sequence of a new microorganism.</title>
        <authorList>
            <person name="Zi Z."/>
        </authorList>
    </citation>
    <scope>NUCLEOTIDE SEQUENCE [LARGE SCALE GENOMIC DNA]</scope>
    <source>
        <strain evidence="2 3">WGZ8</strain>
    </source>
</reference>
<feature type="transmembrane region" description="Helical" evidence="1">
    <location>
        <begin position="186"/>
        <end position="204"/>
    </location>
</feature>
<name>A0ABS7VRL8_9HYPH</name>
<comment type="caution">
    <text evidence="2">The sequence shown here is derived from an EMBL/GenBank/DDBJ whole genome shotgun (WGS) entry which is preliminary data.</text>
</comment>
<dbReference type="PANTHER" id="PTHR37314">
    <property type="entry name" value="SLR0142 PROTEIN"/>
    <property type="match status" value="1"/>
</dbReference>